<sequence length="437" mass="48646">MPLLTLCSLTLVFVTVEASFPQGAWCPRLENLGVSNSLITLARINICLLLLKVYAKLGGNMNITVDAPELEELDVGCTVGYAGSFTLRAPRLRCLKWRSLFAELVLINVDRPSALTSGQIRLRWWTPTEAHPPTLPPLISLASSQLPSTVSSFRRPRNEILYHHSWNKMGLRPNRSTNRNAHLLRCHHGRSCPCPAARSLPNQAPHVCYCSYAGSAPCYYPAPVSAAPSYTPSDHLLHSNVRIELLHTQELCRMGIISLWVLTYMKARYCSDQFCTSYDYDYDNTRYKLNGRWLCTTQVPPTPCKCCRSRQNYGRRGKAWDADTCTRTSASACHMVAVRSTGMPANILRSFSDALPGPPFSAGRCRSTMLDEKRDPPTEFMERLPVVVLGRRGFGILADALPSEGVEEHPGRDERRPTCAWGSPVSGLAPPVVELTR</sequence>
<organism evidence="3 4">
    <name type="scientific">Digitaria exilis</name>
    <dbReference type="NCBI Taxonomy" id="1010633"/>
    <lineage>
        <taxon>Eukaryota</taxon>
        <taxon>Viridiplantae</taxon>
        <taxon>Streptophyta</taxon>
        <taxon>Embryophyta</taxon>
        <taxon>Tracheophyta</taxon>
        <taxon>Spermatophyta</taxon>
        <taxon>Magnoliopsida</taxon>
        <taxon>Liliopsida</taxon>
        <taxon>Poales</taxon>
        <taxon>Poaceae</taxon>
        <taxon>PACMAD clade</taxon>
        <taxon>Panicoideae</taxon>
        <taxon>Panicodae</taxon>
        <taxon>Paniceae</taxon>
        <taxon>Anthephorinae</taxon>
        <taxon>Digitaria</taxon>
    </lineage>
</organism>
<feature type="signal peptide" evidence="2">
    <location>
        <begin position="1"/>
        <end position="18"/>
    </location>
</feature>
<reference evidence="3" key="1">
    <citation type="submission" date="2020-07" db="EMBL/GenBank/DDBJ databases">
        <title>Genome sequence and genetic diversity analysis of an under-domesticated orphan crop, white fonio (Digitaria exilis).</title>
        <authorList>
            <person name="Bennetzen J.L."/>
            <person name="Chen S."/>
            <person name="Ma X."/>
            <person name="Wang X."/>
            <person name="Yssel A.E.J."/>
            <person name="Chaluvadi S.R."/>
            <person name="Johnson M."/>
            <person name="Gangashetty P."/>
            <person name="Hamidou F."/>
            <person name="Sanogo M.D."/>
            <person name="Zwaenepoel A."/>
            <person name="Wallace J."/>
            <person name="Van De Peer Y."/>
            <person name="Van Deynze A."/>
        </authorList>
    </citation>
    <scope>NUCLEOTIDE SEQUENCE</scope>
    <source>
        <tissue evidence="3">Leaves</tissue>
    </source>
</reference>
<evidence type="ECO:0000256" key="2">
    <source>
        <dbReference type="SAM" id="SignalP"/>
    </source>
</evidence>
<dbReference type="EMBL" id="JACEFO010001605">
    <property type="protein sequence ID" value="KAF8731790.1"/>
    <property type="molecule type" value="Genomic_DNA"/>
</dbReference>
<keyword evidence="2" id="KW-0732">Signal</keyword>
<feature type="compositionally biased region" description="Basic and acidic residues" evidence="1">
    <location>
        <begin position="406"/>
        <end position="417"/>
    </location>
</feature>
<evidence type="ECO:0000256" key="1">
    <source>
        <dbReference type="SAM" id="MobiDB-lite"/>
    </source>
</evidence>
<feature type="chain" id="PRO_5032597956" evidence="2">
    <location>
        <begin position="19"/>
        <end position="437"/>
    </location>
</feature>
<protein>
    <submittedName>
        <fullName evidence="3">Uncharacterized protein</fullName>
    </submittedName>
</protein>
<evidence type="ECO:0000313" key="3">
    <source>
        <dbReference type="EMBL" id="KAF8731790.1"/>
    </source>
</evidence>
<gene>
    <name evidence="3" type="ORF">HU200_015728</name>
</gene>
<dbReference type="AlphaFoldDB" id="A0A835F995"/>
<feature type="region of interest" description="Disordered" evidence="1">
    <location>
        <begin position="404"/>
        <end position="423"/>
    </location>
</feature>
<comment type="caution">
    <text evidence="3">The sequence shown here is derived from an EMBL/GenBank/DDBJ whole genome shotgun (WGS) entry which is preliminary data.</text>
</comment>
<dbReference type="Proteomes" id="UP000636709">
    <property type="component" value="Unassembled WGS sequence"/>
</dbReference>
<evidence type="ECO:0000313" key="4">
    <source>
        <dbReference type="Proteomes" id="UP000636709"/>
    </source>
</evidence>
<accession>A0A835F995</accession>
<keyword evidence="4" id="KW-1185">Reference proteome</keyword>
<name>A0A835F995_9POAL</name>
<proteinExistence type="predicted"/>